<keyword evidence="4" id="KW-1185">Reference proteome</keyword>
<evidence type="ECO:0000256" key="1">
    <source>
        <dbReference type="SAM" id="MobiDB-lite"/>
    </source>
</evidence>
<name>A0A0C4EDH6_MAGP6</name>
<dbReference type="VEuPathDB" id="FungiDB:MAPG_10776"/>
<dbReference type="AlphaFoldDB" id="A0A0C4EDH6"/>
<reference evidence="2" key="3">
    <citation type="submission" date="2011-03" db="EMBL/GenBank/DDBJ databases">
        <title>Annotation of Magnaporthe poae ATCC 64411.</title>
        <authorList>
            <person name="Ma L.-J."/>
            <person name="Dead R."/>
            <person name="Young S.K."/>
            <person name="Zeng Q."/>
            <person name="Gargeya S."/>
            <person name="Fitzgerald M."/>
            <person name="Haas B."/>
            <person name="Abouelleil A."/>
            <person name="Alvarado L."/>
            <person name="Arachchi H.M."/>
            <person name="Berlin A."/>
            <person name="Brown A."/>
            <person name="Chapman S.B."/>
            <person name="Chen Z."/>
            <person name="Dunbar C."/>
            <person name="Freedman E."/>
            <person name="Gearin G."/>
            <person name="Gellesch M."/>
            <person name="Goldberg J."/>
            <person name="Griggs A."/>
            <person name="Gujja S."/>
            <person name="Heiman D."/>
            <person name="Howarth C."/>
            <person name="Larson L."/>
            <person name="Lui A."/>
            <person name="MacDonald P.J.P."/>
            <person name="Mehta T."/>
            <person name="Montmayeur A."/>
            <person name="Murphy C."/>
            <person name="Neiman D."/>
            <person name="Pearson M."/>
            <person name="Priest M."/>
            <person name="Roberts A."/>
            <person name="Saif S."/>
            <person name="Shea T."/>
            <person name="Shenoy N."/>
            <person name="Sisk P."/>
            <person name="Stolte C."/>
            <person name="Sykes S."/>
            <person name="Yandava C."/>
            <person name="Wortman J."/>
            <person name="Nusbaum C."/>
            <person name="Birren B."/>
        </authorList>
    </citation>
    <scope>NUCLEOTIDE SEQUENCE</scope>
    <source>
        <strain evidence="2">ATCC 64411</strain>
    </source>
</reference>
<dbReference type="EMBL" id="ADBL01002664">
    <property type="status" value="NOT_ANNOTATED_CDS"/>
    <property type="molecule type" value="Genomic_DNA"/>
</dbReference>
<reference evidence="3" key="5">
    <citation type="submission" date="2015-06" db="UniProtKB">
        <authorList>
            <consortium name="EnsemblFungi"/>
        </authorList>
    </citation>
    <scope>IDENTIFICATION</scope>
    <source>
        <strain evidence="3">ATCC 64411</strain>
    </source>
</reference>
<feature type="compositionally biased region" description="Low complexity" evidence="1">
    <location>
        <begin position="104"/>
        <end position="135"/>
    </location>
</feature>
<evidence type="ECO:0000313" key="3">
    <source>
        <dbReference type="EnsemblFungi" id="MAPG_10776T0"/>
    </source>
</evidence>
<dbReference type="EnsemblFungi" id="MAPG_10776T0">
    <property type="protein sequence ID" value="MAPG_10776T0"/>
    <property type="gene ID" value="MAPG_10776"/>
</dbReference>
<organism evidence="3 4">
    <name type="scientific">Magnaporthiopsis poae (strain ATCC 64411 / 73-15)</name>
    <name type="common">Kentucky bluegrass fungus</name>
    <name type="synonym">Magnaporthe poae</name>
    <dbReference type="NCBI Taxonomy" id="644358"/>
    <lineage>
        <taxon>Eukaryota</taxon>
        <taxon>Fungi</taxon>
        <taxon>Dikarya</taxon>
        <taxon>Ascomycota</taxon>
        <taxon>Pezizomycotina</taxon>
        <taxon>Sordariomycetes</taxon>
        <taxon>Sordariomycetidae</taxon>
        <taxon>Magnaporthales</taxon>
        <taxon>Magnaporthaceae</taxon>
        <taxon>Magnaporthiopsis</taxon>
    </lineage>
</organism>
<feature type="compositionally biased region" description="Polar residues" evidence="1">
    <location>
        <begin position="137"/>
        <end position="159"/>
    </location>
</feature>
<feature type="compositionally biased region" description="Polar residues" evidence="1">
    <location>
        <begin position="90"/>
        <end position="102"/>
    </location>
</feature>
<accession>A0A0C4EDH6</accession>
<protein>
    <submittedName>
        <fullName evidence="2 3">Uncharacterized protein</fullName>
    </submittedName>
</protein>
<evidence type="ECO:0000313" key="2">
    <source>
        <dbReference type="EMBL" id="KLU91827.1"/>
    </source>
</evidence>
<reference evidence="2" key="1">
    <citation type="submission" date="2010-05" db="EMBL/GenBank/DDBJ databases">
        <title>The Genome Sequence of Magnaporthe poae strain ATCC 64411.</title>
        <authorList>
            <consortium name="The Broad Institute Genome Sequencing Platform"/>
            <consortium name="Broad Institute Genome Sequencing Center for Infectious Disease"/>
            <person name="Ma L.-J."/>
            <person name="Dead R."/>
            <person name="Young S."/>
            <person name="Zeng Q."/>
            <person name="Koehrsen M."/>
            <person name="Alvarado L."/>
            <person name="Berlin A."/>
            <person name="Chapman S.B."/>
            <person name="Chen Z."/>
            <person name="Freedman E."/>
            <person name="Gellesch M."/>
            <person name="Goldberg J."/>
            <person name="Griggs A."/>
            <person name="Gujja S."/>
            <person name="Heilman E.R."/>
            <person name="Heiman D."/>
            <person name="Hepburn T."/>
            <person name="Howarth C."/>
            <person name="Jen D."/>
            <person name="Larson L."/>
            <person name="Mehta T."/>
            <person name="Neiman D."/>
            <person name="Pearson M."/>
            <person name="Roberts A."/>
            <person name="Saif S."/>
            <person name="Shea T."/>
            <person name="Shenoy N."/>
            <person name="Sisk P."/>
            <person name="Stolte C."/>
            <person name="Sykes S."/>
            <person name="Walk T."/>
            <person name="White J."/>
            <person name="Yandava C."/>
            <person name="Haas B."/>
            <person name="Nusbaum C."/>
            <person name="Birren B."/>
        </authorList>
    </citation>
    <scope>NUCLEOTIDE SEQUENCE</scope>
    <source>
        <strain evidence="2">ATCC 64411</strain>
    </source>
</reference>
<feature type="region of interest" description="Disordered" evidence="1">
    <location>
        <begin position="84"/>
        <end position="159"/>
    </location>
</feature>
<reference evidence="4" key="2">
    <citation type="submission" date="2010-05" db="EMBL/GenBank/DDBJ databases">
        <title>The genome sequence of Magnaporthe poae strain ATCC 64411.</title>
        <authorList>
            <person name="Ma L.-J."/>
            <person name="Dead R."/>
            <person name="Young S."/>
            <person name="Zeng Q."/>
            <person name="Koehrsen M."/>
            <person name="Alvarado L."/>
            <person name="Berlin A."/>
            <person name="Chapman S.B."/>
            <person name="Chen Z."/>
            <person name="Freedman E."/>
            <person name="Gellesch M."/>
            <person name="Goldberg J."/>
            <person name="Griggs A."/>
            <person name="Gujja S."/>
            <person name="Heilman E.R."/>
            <person name="Heiman D."/>
            <person name="Hepburn T."/>
            <person name="Howarth C."/>
            <person name="Jen D."/>
            <person name="Larson L."/>
            <person name="Mehta T."/>
            <person name="Neiman D."/>
            <person name="Pearson M."/>
            <person name="Roberts A."/>
            <person name="Saif S."/>
            <person name="Shea T."/>
            <person name="Shenoy N."/>
            <person name="Sisk P."/>
            <person name="Stolte C."/>
            <person name="Sykes S."/>
            <person name="Walk T."/>
            <person name="White J."/>
            <person name="Yandava C."/>
            <person name="Haas B."/>
            <person name="Nusbaum C."/>
            <person name="Birren B."/>
        </authorList>
    </citation>
    <scope>NUCLEOTIDE SEQUENCE [LARGE SCALE GENOMIC DNA]</scope>
    <source>
        <strain evidence="4">ATCC 64411 / 73-15</strain>
    </source>
</reference>
<gene>
    <name evidence="2" type="ORF">MAPG_10776</name>
</gene>
<reference evidence="3" key="4">
    <citation type="journal article" date="2015" name="G3 (Bethesda)">
        <title>Genome sequences of three phytopathogenic species of the Magnaporthaceae family of fungi.</title>
        <authorList>
            <person name="Okagaki L.H."/>
            <person name="Nunes C.C."/>
            <person name="Sailsbery J."/>
            <person name="Clay B."/>
            <person name="Brown D."/>
            <person name="John T."/>
            <person name="Oh Y."/>
            <person name="Young N."/>
            <person name="Fitzgerald M."/>
            <person name="Haas B.J."/>
            <person name="Zeng Q."/>
            <person name="Young S."/>
            <person name="Adiconis X."/>
            <person name="Fan L."/>
            <person name="Levin J.Z."/>
            <person name="Mitchell T.K."/>
            <person name="Okubara P.A."/>
            <person name="Farman M.L."/>
            <person name="Kohn L.M."/>
            <person name="Birren B."/>
            <person name="Ma L.-J."/>
            <person name="Dean R.A."/>
        </authorList>
    </citation>
    <scope>NUCLEOTIDE SEQUENCE</scope>
    <source>
        <strain evidence="3">ATCC 64411 / 73-15</strain>
    </source>
</reference>
<sequence length="159" mass="16777">MSQVHLPSRKHGQEGYKYAAHSARASSSFRLLPQESSGLPYPLFSSSTYPRASQTSKFSIAARIPVHLIIIIISSSSPLHPVPCSPVFEGSSSDAQEKSPSTSWPPRFAPARAAAPTWSTTRTAGSASTARTGSALKQASSRSGISSCERGPSSSTTRV</sequence>
<dbReference type="Proteomes" id="UP000011715">
    <property type="component" value="Unassembled WGS sequence"/>
</dbReference>
<dbReference type="EMBL" id="GL876978">
    <property type="protein sequence ID" value="KLU91827.1"/>
    <property type="molecule type" value="Genomic_DNA"/>
</dbReference>
<proteinExistence type="predicted"/>
<evidence type="ECO:0000313" key="4">
    <source>
        <dbReference type="Proteomes" id="UP000011715"/>
    </source>
</evidence>